<evidence type="ECO:0000259" key="3">
    <source>
        <dbReference type="Pfam" id="PF02397"/>
    </source>
</evidence>
<dbReference type="PANTHER" id="PTHR30576:SF10">
    <property type="entry name" value="SLL5057 PROTEIN"/>
    <property type="match status" value="1"/>
</dbReference>
<name>A0A455T8G0_9CHLR</name>
<dbReference type="EMBL" id="AP019377">
    <property type="protein sequence ID" value="BBH95730.1"/>
    <property type="molecule type" value="Genomic_DNA"/>
</dbReference>
<evidence type="ECO:0000313" key="4">
    <source>
        <dbReference type="EMBL" id="BBH95730.1"/>
    </source>
</evidence>
<proteinExistence type="inferred from homology"/>
<keyword evidence="2" id="KW-0812">Transmembrane</keyword>
<sequence>MAVLSEPRLAISIDPGYLRLKRLIDVSITVVLLPLLLVTMAVIAILIRLDSQGPVLFRQKRLGLNGKEFTLLKFRSMYADSDDRLHREAIKRYMNGDRLSSDHNGANPYKLNDDPRITRIGRLLRRTSLDELPQFFNVLRGDMSLVGPRPPLPYEVEHYSERDWLRLAGKPGLTGYWQVYGRSKVDFKTMVEMDIAYLQSQSIREDLKLIALTPLVMLSGRGGA</sequence>
<protein>
    <recommendedName>
        <fullName evidence="3">Bacterial sugar transferase domain-containing protein</fullName>
    </recommendedName>
</protein>
<gene>
    <name evidence="4" type="ORF">KTA_39290</name>
</gene>
<reference evidence="4" key="1">
    <citation type="submission" date="2018-12" db="EMBL/GenBank/DDBJ databases">
        <title>Novel natural products biosynthetic potential of the class Ktedonobacteria.</title>
        <authorList>
            <person name="Zheng Y."/>
            <person name="Saitou A."/>
            <person name="Wang C.M."/>
            <person name="Toyoda A."/>
            <person name="Minakuchi Y."/>
            <person name="Sekiguchi Y."/>
            <person name="Ueda K."/>
            <person name="Takano H."/>
            <person name="Sakai Y."/>
            <person name="Yokota A."/>
            <person name="Yabe S."/>
        </authorList>
    </citation>
    <scope>NUCLEOTIDE SEQUENCE</scope>
    <source>
        <strain evidence="4">A3-2</strain>
    </source>
</reference>
<dbReference type="Pfam" id="PF02397">
    <property type="entry name" value="Bac_transf"/>
    <property type="match status" value="1"/>
</dbReference>
<keyword evidence="2" id="KW-0472">Membrane</keyword>
<comment type="similarity">
    <text evidence="1">Belongs to the bacterial sugar transferase family.</text>
</comment>
<organism evidence="4">
    <name type="scientific">Thermogemmatispora argillosa</name>
    <dbReference type="NCBI Taxonomy" id="2045280"/>
    <lineage>
        <taxon>Bacteria</taxon>
        <taxon>Bacillati</taxon>
        <taxon>Chloroflexota</taxon>
        <taxon>Ktedonobacteria</taxon>
        <taxon>Thermogemmatisporales</taxon>
        <taxon>Thermogemmatisporaceae</taxon>
        <taxon>Thermogemmatispora</taxon>
    </lineage>
</organism>
<feature type="transmembrane region" description="Helical" evidence="2">
    <location>
        <begin position="26"/>
        <end position="49"/>
    </location>
</feature>
<feature type="domain" description="Bacterial sugar transferase" evidence="3">
    <location>
        <begin position="21"/>
        <end position="218"/>
    </location>
</feature>
<dbReference type="GO" id="GO:0016780">
    <property type="term" value="F:phosphotransferase activity, for other substituted phosphate groups"/>
    <property type="evidence" value="ECO:0007669"/>
    <property type="project" value="TreeGrafter"/>
</dbReference>
<evidence type="ECO:0000256" key="2">
    <source>
        <dbReference type="SAM" id="Phobius"/>
    </source>
</evidence>
<accession>A0A455T8G0</accession>
<dbReference type="AlphaFoldDB" id="A0A455T8G0"/>
<evidence type="ECO:0000256" key="1">
    <source>
        <dbReference type="ARBA" id="ARBA00006464"/>
    </source>
</evidence>
<keyword evidence="2" id="KW-1133">Transmembrane helix</keyword>
<dbReference type="PANTHER" id="PTHR30576">
    <property type="entry name" value="COLANIC BIOSYNTHESIS UDP-GLUCOSE LIPID CARRIER TRANSFERASE"/>
    <property type="match status" value="1"/>
</dbReference>
<dbReference type="InterPro" id="IPR003362">
    <property type="entry name" value="Bact_transf"/>
</dbReference>